<dbReference type="OrthoDB" id="9783714at2"/>
<dbReference type="Pfam" id="PF00528">
    <property type="entry name" value="BPD_transp_1"/>
    <property type="match status" value="1"/>
</dbReference>
<organism evidence="9 10">
    <name type="scientific">Cohnella fermenti</name>
    <dbReference type="NCBI Taxonomy" id="2565925"/>
    <lineage>
        <taxon>Bacteria</taxon>
        <taxon>Bacillati</taxon>
        <taxon>Bacillota</taxon>
        <taxon>Bacilli</taxon>
        <taxon>Bacillales</taxon>
        <taxon>Paenibacillaceae</taxon>
        <taxon>Cohnella</taxon>
    </lineage>
</organism>
<gene>
    <name evidence="9" type="ORF">E6C55_10900</name>
</gene>
<evidence type="ECO:0000256" key="1">
    <source>
        <dbReference type="ARBA" id="ARBA00004651"/>
    </source>
</evidence>
<comment type="caution">
    <text evidence="9">The sequence shown here is derived from an EMBL/GenBank/DDBJ whole genome shotgun (WGS) entry which is preliminary data.</text>
</comment>
<dbReference type="RefSeq" id="WP_136369818.1">
    <property type="nucleotide sequence ID" value="NZ_SSOB01000011.1"/>
</dbReference>
<name>A0A4S4BYX4_9BACL</name>
<keyword evidence="5 7" id="KW-1133">Transmembrane helix</keyword>
<sequence length="306" mass="33290">MGNKRNPGLRGGGWAPYLFIVPAVALIVLLGVIPILISFVISLQSYRLGVPLDQIHYVGLDNYRDILSNRLFTDSIGWTFLFTAITVIFNLVLGLGLAMLLNAKAMEKRLKVFRSLFILPLMLAPVVTATIWEILFAPVYGIVNYVVELLGFASVSWTGESVPAKAAISAVDIWGATPFCMLIFLAAFQTVPGDVYEAAMIDGASRTRSFFRITLPLIRNFIALVVTIRVMDALRVFDSVMVLTNGGPGTATETMGTAIYKTAFRYGNIGAGSAGAFIFFALILVVTLVFMTLLRKQTGTEGREAA</sequence>
<keyword evidence="4 7" id="KW-0812">Transmembrane</keyword>
<dbReference type="Proteomes" id="UP000310636">
    <property type="component" value="Unassembled WGS sequence"/>
</dbReference>
<keyword evidence="2 7" id="KW-0813">Transport</keyword>
<reference evidence="9 10" key="1">
    <citation type="submission" date="2019-04" db="EMBL/GenBank/DDBJ databases">
        <title>Cohnella sp. nov. isolated from preserved vegetables.</title>
        <authorList>
            <person name="Lin S.-Y."/>
            <person name="Hung M.-H."/>
            <person name="Young C.-C."/>
        </authorList>
    </citation>
    <scope>NUCLEOTIDE SEQUENCE [LARGE SCALE GENOMIC DNA]</scope>
    <source>
        <strain evidence="9 10">CC-MHH1044</strain>
    </source>
</reference>
<feature type="transmembrane region" description="Helical" evidence="7">
    <location>
        <begin position="76"/>
        <end position="101"/>
    </location>
</feature>
<evidence type="ECO:0000259" key="8">
    <source>
        <dbReference type="PROSITE" id="PS50928"/>
    </source>
</evidence>
<dbReference type="EMBL" id="SSOB01000011">
    <property type="protein sequence ID" value="THF80381.1"/>
    <property type="molecule type" value="Genomic_DNA"/>
</dbReference>
<comment type="similarity">
    <text evidence="7">Belongs to the binding-protein-dependent transport system permease family.</text>
</comment>
<evidence type="ECO:0000256" key="6">
    <source>
        <dbReference type="ARBA" id="ARBA00023136"/>
    </source>
</evidence>
<dbReference type="GO" id="GO:0005886">
    <property type="term" value="C:plasma membrane"/>
    <property type="evidence" value="ECO:0007669"/>
    <property type="project" value="UniProtKB-SubCell"/>
</dbReference>
<feature type="transmembrane region" description="Helical" evidence="7">
    <location>
        <begin position="113"/>
        <end position="146"/>
    </location>
</feature>
<protein>
    <submittedName>
        <fullName evidence="9">Sugar ABC transporter permease</fullName>
    </submittedName>
</protein>
<dbReference type="SUPFAM" id="SSF161098">
    <property type="entry name" value="MetI-like"/>
    <property type="match status" value="1"/>
</dbReference>
<evidence type="ECO:0000256" key="5">
    <source>
        <dbReference type="ARBA" id="ARBA00022989"/>
    </source>
</evidence>
<dbReference type="CDD" id="cd06261">
    <property type="entry name" value="TM_PBP2"/>
    <property type="match status" value="1"/>
</dbReference>
<proteinExistence type="inferred from homology"/>
<keyword evidence="3" id="KW-1003">Cell membrane</keyword>
<feature type="transmembrane region" description="Helical" evidence="7">
    <location>
        <begin position="274"/>
        <end position="294"/>
    </location>
</feature>
<dbReference type="AlphaFoldDB" id="A0A4S4BYX4"/>
<dbReference type="InterPro" id="IPR035906">
    <property type="entry name" value="MetI-like_sf"/>
</dbReference>
<keyword evidence="10" id="KW-1185">Reference proteome</keyword>
<dbReference type="InterPro" id="IPR051393">
    <property type="entry name" value="ABC_transporter_permease"/>
</dbReference>
<feature type="domain" description="ABC transmembrane type-1" evidence="8">
    <location>
        <begin position="76"/>
        <end position="290"/>
    </location>
</feature>
<comment type="subcellular location">
    <subcellularLocation>
        <location evidence="1 7">Cell membrane</location>
        <topology evidence="1 7">Multi-pass membrane protein</topology>
    </subcellularLocation>
</comment>
<dbReference type="InterPro" id="IPR000515">
    <property type="entry name" value="MetI-like"/>
</dbReference>
<evidence type="ECO:0000256" key="2">
    <source>
        <dbReference type="ARBA" id="ARBA00022448"/>
    </source>
</evidence>
<evidence type="ECO:0000256" key="3">
    <source>
        <dbReference type="ARBA" id="ARBA00022475"/>
    </source>
</evidence>
<dbReference type="PANTHER" id="PTHR30193:SF37">
    <property type="entry name" value="INNER MEMBRANE ABC TRANSPORTER PERMEASE PROTEIN YCJO"/>
    <property type="match status" value="1"/>
</dbReference>
<dbReference type="PANTHER" id="PTHR30193">
    <property type="entry name" value="ABC TRANSPORTER PERMEASE PROTEIN"/>
    <property type="match status" value="1"/>
</dbReference>
<evidence type="ECO:0000256" key="4">
    <source>
        <dbReference type="ARBA" id="ARBA00022692"/>
    </source>
</evidence>
<feature type="transmembrane region" description="Helical" evidence="7">
    <location>
        <begin position="14"/>
        <end position="41"/>
    </location>
</feature>
<feature type="transmembrane region" description="Helical" evidence="7">
    <location>
        <begin position="166"/>
        <end position="188"/>
    </location>
</feature>
<evidence type="ECO:0000313" key="10">
    <source>
        <dbReference type="Proteomes" id="UP000310636"/>
    </source>
</evidence>
<dbReference type="GO" id="GO:0055085">
    <property type="term" value="P:transmembrane transport"/>
    <property type="evidence" value="ECO:0007669"/>
    <property type="project" value="InterPro"/>
</dbReference>
<dbReference type="Gene3D" id="1.10.3720.10">
    <property type="entry name" value="MetI-like"/>
    <property type="match status" value="1"/>
</dbReference>
<keyword evidence="6 7" id="KW-0472">Membrane</keyword>
<feature type="transmembrane region" description="Helical" evidence="7">
    <location>
        <begin position="209"/>
        <end position="231"/>
    </location>
</feature>
<evidence type="ECO:0000313" key="9">
    <source>
        <dbReference type="EMBL" id="THF80381.1"/>
    </source>
</evidence>
<evidence type="ECO:0000256" key="7">
    <source>
        <dbReference type="RuleBase" id="RU363032"/>
    </source>
</evidence>
<dbReference type="PROSITE" id="PS50928">
    <property type="entry name" value="ABC_TM1"/>
    <property type="match status" value="1"/>
</dbReference>
<accession>A0A4S4BYX4</accession>